<dbReference type="AlphaFoldDB" id="A0A940IIR9"/>
<reference evidence="4" key="2">
    <citation type="journal article" date="2021" name="PeerJ">
        <title>Extensive microbial diversity within the chicken gut microbiome revealed by metagenomics and culture.</title>
        <authorList>
            <person name="Gilroy R."/>
            <person name="Ravi A."/>
            <person name="Getino M."/>
            <person name="Pursley I."/>
            <person name="Horton D.L."/>
            <person name="Alikhan N.F."/>
            <person name="Baker D."/>
            <person name="Gharbi K."/>
            <person name="Hall N."/>
            <person name="Watson M."/>
            <person name="Adriaenssens E.M."/>
            <person name="Foster-Nyarko E."/>
            <person name="Jarju S."/>
            <person name="Secka A."/>
            <person name="Antonio M."/>
            <person name="Oren A."/>
            <person name="Chaudhuri R.R."/>
            <person name="La Ragione R."/>
            <person name="Hildebrand F."/>
            <person name="Pallen M.J."/>
        </authorList>
    </citation>
    <scope>NUCLEOTIDE SEQUENCE</scope>
    <source>
        <strain evidence="4">G3-8215</strain>
    </source>
</reference>
<feature type="transmembrane region" description="Helical" evidence="3">
    <location>
        <begin position="6"/>
        <end position="26"/>
    </location>
</feature>
<keyword evidence="3" id="KW-0472">Membrane</keyword>
<dbReference type="PANTHER" id="PTHR30344">
    <property type="entry name" value="6-PHOSPHOGLUCONOLACTONASE-RELATED"/>
    <property type="match status" value="1"/>
</dbReference>
<dbReference type="InterPro" id="IPR015943">
    <property type="entry name" value="WD40/YVTN_repeat-like_dom_sf"/>
</dbReference>
<accession>A0A940IIR9</accession>
<dbReference type="Pfam" id="PF10282">
    <property type="entry name" value="Lactonase"/>
    <property type="match status" value="1"/>
</dbReference>
<evidence type="ECO:0000256" key="2">
    <source>
        <dbReference type="ARBA" id="ARBA00022526"/>
    </source>
</evidence>
<dbReference type="GO" id="GO:0017057">
    <property type="term" value="F:6-phosphogluconolactonase activity"/>
    <property type="evidence" value="ECO:0007669"/>
    <property type="project" value="TreeGrafter"/>
</dbReference>
<keyword evidence="3" id="KW-0812">Transmembrane</keyword>
<keyword evidence="2" id="KW-0313">Glucose metabolism</keyword>
<protein>
    <submittedName>
        <fullName evidence="4">Lactonase family protein</fullName>
    </submittedName>
</protein>
<evidence type="ECO:0000256" key="1">
    <source>
        <dbReference type="ARBA" id="ARBA00005564"/>
    </source>
</evidence>
<dbReference type="PANTHER" id="PTHR30344:SF1">
    <property type="entry name" value="6-PHOSPHOGLUCONOLACTONASE"/>
    <property type="match status" value="1"/>
</dbReference>
<sequence>MKKPGIIAAVAGILLIAVVLSVLFCLKRSAGKTELQEGYVVYIGTYGNHFYRYIFDQETRSFTPLGKAELVNPSYIALGEENMLDGIYDLYAASEAGAGSGVYSFADDIMLTRTGSNSRTGHDPCFLFYDRESDTVMTADYGSGSVSVFDVGDDGSVGALLQSLVFRGSGPVASRQESSHIHQLKFLPRQEGADARYLLASDLGADRIRVMKMPDAGQIPFRENMPVLSCLPECDIICGAGSGPRHMEVDTLRRRLYCLTELSGELLVFDFSFDGDGRPVFDMTGRFLADDLRAGGSADIHLHPSGDFLYTSHRLKKDGISVFSIAEDGSVTKVGYCRTGKHPRNFAIAPDGKTMLVACRDDRSVEAYEIDPETGMLSYTGSRVKFAEDMPSCVRIAE</sequence>
<dbReference type="Proteomes" id="UP000725002">
    <property type="component" value="Unassembled WGS sequence"/>
</dbReference>
<comment type="caution">
    <text evidence="4">The sequence shown here is derived from an EMBL/GenBank/DDBJ whole genome shotgun (WGS) entry which is preliminary data.</text>
</comment>
<keyword evidence="2" id="KW-0119">Carbohydrate metabolism</keyword>
<reference evidence="4" key="1">
    <citation type="submission" date="2020-10" db="EMBL/GenBank/DDBJ databases">
        <authorList>
            <person name="Gilroy R."/>
        </authorList>
    </citation>
    <scope>NUCLEOTIDE SEQUENCE</scope>
    <source>
        <strain evidence="4">G3-8215</strain>
    </source>
</reference>
<dbReference type="EMBL" id="JADILV010000058">
    <property type="protein sequence ID" value="MBO8484134.1"/>
    <property type="molecule type" value="Genomic_DNA"/>
</dbReference>
<organism evidence="4 5">
    <name type="scientific">Candidatus Cryptobacteroides avicola</name>
    <dbReference type="NCBI Taxonomy" id="2840757"/>
    <lineage>
        <taxon>Bacteria</taxon>
        <taxon>Pseudomonadati</taxon>
        <taxon>Bacteroidota</taxon>
        <taxon>Bacteroidia</taxon>
        <taxon>Bacteroidales</taxon>
        <taxon>Candidatus Cryptobacteroides</taxon>
    </lineage>
</organism>
<dbReference type="SUPFAM" id="SSF50974">
    <property type="entry name" value="Nitrous oxide reductase, N-terminal domain"/>
    <property type="match status" value="1"/>
</dbReference>
<dbReference type="InterPro" id="IPR050282">
    <property type="entry name" value="Cycloisomerase_2"/>
</dbReference>
<gene>
    <name evidence="4" type="ORF">IAB75_08495</name>
</gene>
<dbReference type="Gene3D" id="2.130.10.10">
    <property type="entry name" value="YVTN repeat-like/Quinoprotein amine dehydrogenase"/>
    <property type="match status" value="1"/>
</dbReference>
<dbReference type="InterPro" id="IPR019405">
    <property type="entry name" value="Lactonase_7-beta_prop"/>
</dbReference>
<name>A0A940IIR9_9BACT</name>
<keyword evidence="3" id="KW-1133">Transmembrane helix</keyword>
<evidence type="ECO:0000313" key="5">
    <source>
        <dbReference type="Proteomes" id="UP000725002"/>
    </source>
</evidence>
<evidence type="ECO:0000313" key="4">
    <source>
        <dbReference type="EMBL" id="MBO8484134.1"/>
    </source>
</evidence>
<proteinExistence type="inferred from homology"/>
<comment type="similarity">
    <text evidence="1">Belongs to the cycloisomerase 2 family.</text>
</comment>
<evidence type="ECO:0000256" key="3">
    <source>
        <dbReference type="SAM" id="Phobius"/>
    </source>
</evidence>
<dbReference type="InterPro" id="IPR011045">
    <property type="entry name" value="N2O_reductase_N"/>
</dbReference>
<dbReference type="GO" id="GO:0006006">
    <property type="term" value="P:glucose metabolic process"/>
    <property type="evidence" value="ECO:0007669"/>
    <property type="project" value="UniProtKB-KW"/>
</dbReference>